<accession>A0A9P6WLX4</accession>
<sequence length="452" mass="53824">MFRMFNNVALDLSTYKICAICSHQITNENDLIIPCQCKMECHKQCFDRLLYTNLYCLDECKRKSPKLWFIWLFNRKLYDNITKPKFLTPKFNKSVHDKKSFIIGFVNQRFTFNNSIILNLKIFYNGVNDFTSILCPNCSQSIKLYGKKSKIYSITNKIIKNLKYASLITTTSISLIFTSLISLFCTAGIFTFILSWQDDFFKKYYNYETEELIRFLFIPHYVLTMSTPNIGLINLIICCIYSYFDYGIPINGITNYLKKFIYLKFLFTLIYRLTLNRYYFESIKNTIPALFGFKLKYLDAWSIQDYRNRTIPEEYDNLSIWEKFKIIIKETWYCLYEDFGELYRQTNWDFIFNNYGFSCSFIGGILIGNSFLMKNLLNNLYFTDLQNDAYCKFIGIVTIQIFYFIISTFDSCALVQCYNNLQPGEGFIPWSRIYYLVKYTYLKLATNPLDFF</sequence>
<protein>
    <submittedName>
        <fullName evidence="2">Uncharacterized protein</fullName>
    </submittedName>
</protein>
<reference evidence="2" key="1">
    <citation type="submission" date="2020-11" db="EMBL/GenBank/DDBJ databases">
        <title>Kefir isolates.</title>
        <authorList>
            <person name="Marcisauskas S."/>
            <person name="Kim Y."/>
            <person name="Blasche S."/>
        </authorList>
    </citation>
    <scope>NUCLEOTIDE SEQUENCE</scope>
    <source>
        <strain evidence="2">Olga-1</strain>
    </source>
</reference>
<feature type="transmembrane region" description="Helical" evidence="1">
    <location>
        <begin position="389"/>
        <end position="409"/>
    </location>
</feature>
<keyword evidence="1" id="KW-1133">Transmembrane helix</keyword>
<gene>
    <name evidence="2" type="ORF">C6P40_004820</name>
</gene>
<comment type="caution">
    <text evidence="2">The sequence shown here is derived from an EMBL/GenBank/DDBJ whole genome shotgun (WGS) entry which is preliminary data.</text>
</comment>
<keyword evidence="1" id="KW-0472">Membrane</keyword>
<feature type="transmembrane region" description="Helical" evidence="1">
    <location>
        <begin position="355"/>
        <end position="377"/>
    </location>
</feature>
<feature type="transmembrane region" description="Helical" evidence="1">
    <location>
        <begin position="216"/>
        <end position="244"/>
    </location>
</feature>
<organism evidence="2 3">
    <name type="scientific">Pichia californica</name>
    <dbReference type="NCBI Taxonomy" id="460514"/>
    <lineage>
        <taxon>Eukaryota</taxon>
        <taxon>Fungi</taxon>
        <taxon>Dikarya</taxon>
        <taxon>Ascomycota</taxon>
        <taxon>Saccharomycotina</taxon>
        <taxon>Pichiomycetes</taxon>
        <taxon>Pichiales</taxon>
        <taxon>Pichiaceae</taxon>
        <taxon>Pichia</taxon>
    </lineage>
</organism>
<feature type="transmembrane region" description="Helical" evidence="1">
    <location>
        <begin position="167"/>
        <end position="196"/>
    </location>
</feature>
<evidence type="ECO:0000313" key="3">
    <source>
        <dbReference type="Proteomes" id="UP000697127"/>
    </source>
</evidence>
<keyword evidence="3" id="KW-1185">Reference proteome</keyword>
<dbReference type="EMBL" id="PUHW01000072">
    <property type="protein sequence ID" value="KAG0689565.1"/>
    <property type="molecule type" value="Genomic_DNA"/>
</dbReference>
<dbReference type="AlphaFoldDB" id="A0A9P6WLX4"/>
<proteinExistence type="predicted"/>
<dbReference type="Proteomes" id="UP000697127">
    <property type="component" value="Unassembled WGS sequence"/>
</dbReference>
<keyword evidence="1" id="KW-0812">Transmembrane</keyword>
<name>A0A9P6WLX4_9ASCO</name>
<evidence type="ECO:0000256" key="1">
    <source>
        <dbReference type="SAM" id="Phobius"/>
    </source>
</evidence>
<evidence type="ECO:0000313" key="2">
    <source>
        <dbReference type="EMBL" id="KAG0689565.1"/>
    </source>
</evidence>